<dbReference type="PANTHER" id="PTHR42987:SF7">
    <property type="entry name" value="SIGNAL PEPTIDE PEPTIDASE SPPA-RELATED"/>
    <property type="match status" value="1"/>
</dbReference>
<dbReference type="PANTHER" id="PTHR42987">
    <property type="entry name" value="PEPTIDASE S49"/>
    <property type="match status" value="1"/>
</dbReference>
<keyword evidence="5" id="KW-0812">Transmembrane</keyword>
<reference evidence="7 8" key="1">
    <citation type="submission" date="2016-10" db="EMBL/GenBank/DDBJ databases">
        <authorList>
            <person name="de Groot N.N."/>
        </authorList>
    </citation>
    <scope>NUCLEOTIDE SEQUENCE [LARGE SCALE GENOMIC DNA]</scope>
    <source>
        <strain evidence="7 8">DSM 15269</strain>
    </source>
</reference>
<dbReference type="Pfam" id="PF01343">
    <property type="entry name" value="Peptidase_S49"/>
    <property type="match status" value="1"/>
</dbReference>
<keyword evidence="3" id="KW-0378">Hydrolase</keyword>
<dbReference type="Gene3D" id="3.90.226.10">
    <property type="entry name" value="2-enoyl-CoA Hydratase, Chain A, domain 1"/>
    <property type="match status" value="2"/>
</dbReference>
<dbReference type="InterPro" id="IPR029045">
    <property type="entry name" value="ClpP/crotonase-like_dom_sf"/>
</dbReference>
<keyword evidence="4" id="KW-0720">Serine protease</keyword>
<keyword evidence="8" id="KW-1185">Reference proteome</keyword>
<evidence type="ECO:0000313" key="7">
    <source>
        <dbReference type="EMBL" id="SDN90724.1"/>
    </source>
</evidence>
<organism evidence="7 8">
    <name type="scientific">Desulfonauticus submarinus</name>
    <dbReference type="NCBI Taxonomy" id="206665"/>
    <lineage>
        <taxon>Bacteria</taxon>
        <taxon>Pseudomonadati</taxon>
        <taxon>Thermodesulfobacteriota</taxon>
        <taxon>Desulfovibrionia</taxon>
        <taxon>Desulfovibrionales</taxon>
        <taxon>Desulfonauticaceae</taxon>
        <taxon>Desulfonauticus</taxon>
    </lineage>
</organism>
<evidence type="ECO:0000256" key="1">
    <source>
        <dbReference type="ARBA" id="ARBA00008683"/>
    </source>
</evidence>
<dbReference type="NCBIfam" id="TIGR00706">
    <property type="entry name" value="SppA_dom"/>
    <property type="match status" value="1"/>
</dbReference>
<proteinExistence type="inferred from homology"/>
<sequence>MNKSLKFSQKHPLIFGFALISLAMVLILGAMAIFSSFLFKNSALSFNKSKIGVVYVEGVINNPIPITRWINKLTQRKDIKAILVRINSPGGVVGPSQEIYEALKQARKKKPVIASMGAVAASGGYYVALGAQKIIANPGTLTASIGVKASLTNFKGLLDKLGIKEETITSGKLKNAGTPFRPLTPEEKQYFQELVQDLHSQFVQAVIENRHLPLEKVQKLADGRAMTGVQALKAGLIDDLGGFDHALNLIKKMLKLSSKPILIEGPPKKQPLLSRILGLENFKLNYQIVGPRWIFSYE</sequence>
<keyword evidence="5" id="KW-1133">Transmembrane helix</keyword>
<dbReference type="InterPro" id="IPR047272">
    <property type="entry name" value="S49_SppA_C"/>
</dbReference>
<evidence type="ECO:0000256" key="4">
    <source>
        <dbReference type="ARBA" id="ARBA00022825"/>
    </source>
</evidence>
<evidence type="ECO:0000259" key="6">
    <source>
        <dbReference type="Pfam" id="PF01343"/>
    </source>
</evidence>
<evidence type="ECO:0000313" key="8">
    <source>
        <dbReference type="Proteomes" id="UP000199602"/>
    </source>
</evidence>
<dbReference type="InterPro" id="IPR002142">
    <property type="entry name" value="Peptidase_S49"/>
</dbReference>
<dbReference type="PRINTS" id="PR00127">
    <property type="entry name" value="CLPPROTEASEP"/>
</dbReference>
<dbReference type="InterPro" id="IPR004635">
    <property type="entry name" value="Pept_S49_SppA"/>
</dbReference>
<keyword evidence="2 7" id="KW-0645">Protease</keyword>
<name>A0A1H0F7V8_9BACT</name>
<dbReference type="InterPro" id="IPR001907">
    <property type="entry name" value="ClpP"/>
</dbReference>
<dbReference type="AlphaFoldDB" id="A0A1H0F7V8"/>
<feature type="transmembrane region" description="Helical" evidence="5">
    <location>
        <begin position="12"/>
        <end position="39"/>
    </location>
</feature>
<accession>A0A1H0F7V8</accession>
<dbReference type="EMBL" id="FNIN01000011">
    <property type="protein sequence ID" value="SDN90724.1"/>
    <property type="molecule type" value="Genomic_DNA"/>
</dbReference>
<keyword evidence="5" id="KW-0472">Membrane</keyword>
<dbReference type="CDD" id="cd07023">
    <property type="entry name" value="S49_Sppa_N_C"/>
    <property type="match status" value="1"/>
</dbReference>
<dbReference type="SUPFAM" id="SSF52096">
    <property type="entry name" value="ClpP/crotonase"/>
    <property type="match status" value="1"/>
</dbReference>
<dbReference type="GO" id="GO:0006508">
    <property type="term" value="P:proteolysis"/>
    <property type="evidence" value="ECO:0007669"/>
    <property type="project" value="UniProtKB-KW"/>
</dbReference>
<evidence type="ECO:0000256" key="5">
    <source>
        <dbReference type="SAM" id="Phobius"/>
    </source>
</evidence>
<dbReference type="OrthoDB" id="9764363at2"/>
<dbReference type="Proteomes" id="UP000199602">
    <property type="component" value="Unassembled WGS sequence"/>
</dbReference>
<gene>
    <name evidence="7" type="ORF">SAMN04488516_11125</name>
</gene>
<feature type="domain" description="Peptidase S49" evidence="6">
    <location>
        <begin position="105"/>
        <end position="255"/>
    </location>
</feature>
<evidence type="ECO:0000256" key="2">
    <source>
        <dbReference type="ARBA" id="ARBA00022670"/>
    </source>
</evidence>
<dbReference type="GO" id="GO:0004252">
    <property type="term" value="F:serine-type endopeptidase activity"/>
    <property type="evidence" value="ECO:0007669"/>
    <property type="project" value="InterPro"/>
</dbReference>
<protein>
    <submittedName>
        <fullName evidence="7">Protease-4</fullName>
    </submittedName>
</protein>
<dbReference type="RefSeq" id="WP_092065969.1">
    <property type="nucleotide sequence ID" value="NZ_FNIN01000011.1"/>
</dbReference>
<dbReference type="GO" id="GO:0004176">
    <property type="term" value="F:ATP-dependent peptidase activity"/>
    <property type="evidence" value="ECO:0007669"/>
    <property type="project" value="InterPro"/>
</dbReference>
<comment type="similarity">
    <text evidence="1">Belongs to the peptidase S49 family.</text>
</comment>
<dbReference type="STRING" id="206665.SAMN04488516_11125"/>
<evidence type="ECO:0000256" key="3">
    <source>
        <dbReference type="ARBA" id="ARBA00022801"/>
    </source>
</evidence>